<dbReference type="OrthoDB" id="6507184at2"/>
<keyword evidence="1" id="KW-1133">Transmembrane helix</keyword>
<dbReference type="AlphaFoldDB" id="A0A2V2BHQ6"/>
<reference evidence="2 3" key="1">
    <citation type="submission" date="2018-05" db="EMBL/GenBank/DDBJ databases">
        <title>Genomic Encyclopedia of Type Strains, Phase IV (KMG-V): Genome sequencing to study the core and pangenomes of soil and plant-associated prokaryotes.</title>
        <authorList>
            <person name="Whitman W."/>
        </authorList>
    </citation>
    <scope>NUCLEOTIDE SEQUENCE [LARGE SCALE GENOMIC DNA]</scope>
    <source>
        <strain evidence="2 3">PNA 200-10</strain>
    </source>
</reference>
<sequence>MMKSTRYKRQRLSACIAILAVLLLFIAPVVSKNLAEHHDAMVMSGMSADMPMMDHHSDRAMADHSMMMDDGVACGYCDLLVHVPLMLWVFIPFIWLMCLISRAPPPQHILHLALPRLKGSYRPRAPPLSRLFISFM</sequence>
<gene>
    <name evidence="2" type="ORF">C7431_107160</name>
</gene>
<accession>A0A2V2BHQ6</accession>
<keyword evidence="1" id="KW-0812">Transmembrane</keyword>
<dbReference type="Proteomes" id="UP000245981">
    <property type="component" value="Unassembled WGS sequence"/>
</dbReference>
<evidence type="ECO:0008006" key="4">
    <source>
        <dbReference type="Google" id="ProtNLM"/>
    </source>
</evidence>
<organism evidence="2 3">
    <name type="scientific">Pantoea allii</name>
    <dbReference type="NCBI Taxonomy" id="574096"/>
    <lineage>
        <taxon>Bacteria</taxon>
        <taxon>Pseudomonadati</taxon>
        <taxon>Pseudomonadota</taxon>
        <taxon>Gammaproteobacteria</taxon>
        <taxon>Enterobacterales</taxon>
        <taxon>Erwiniaceae</taxon>
        <taxon>Pantoea</taxon>
    </lineage>
</organism>
<dbReference type="Pfam" id="PF11162">
    <property type="entry name" value="DUF2946"/>
    <property type="match status" value="1"/>
</dbReference>
<dbReference type="RefSeq" id="WP_109717733.1">
    <property type="nucleotide sequence ID" value="NZ_CP193921.1"/>
</dbReference>
<proteinExistence type="predicted"/>
<name>A0A2V2BHQ6_9GAMM</name>
<dbReference type="STRING" id="574096.HA38_03760"/>
<evidence type="ECO:0000313" key="2">
    <source>
        <dbReference type="EMBL" id="PWK95759.1"/>
    </source>
</evidence>
<evidence type="ECO:0000256" key="1">
    <source>
        <dbReference type="SAM" id="Phobius"/>
    </source>
</evidence>
<dbReference type="InterPro" id="IPR021333">
    <property type="entry name" value="DUF2946"/>
</dbReference>
<evidence type="ECO:0000313" key="3">
    <source>
        <dbReference type="Proteomes" id="UP000245981"/>
    </source>
</evidence>
<comment type="caution">
    <text evidence="2">The sequence shown here is derived from an EMBL/GenBank/DDBJ whole genome shotgun (WGS) entry which is preliminary data.</text>
</comment>
<dbReference type="EMBL" id="QGHF01000007">
    <property type="protein sequence ID" value="PWK95759.1"/>
    <property type="molecule type" value="Genomic_DNA"/>
</dbReference>
<feature type="transmembrane region" description="Helical" evidence="1">
    <location>
        <begin position="79"/>
        <end position="100"/>
    </location>
</feature>
<protein>
    <recommendedName>
        <fullName evidence="4">DUF2946 family protein</fullName>
    </recommendedName>
</protein>
<keyword evidence="1" id="KW-0472">Membrane</keyword>